<dbReference type="Proteomes" id="UP000249458">
    <property type="component" value="Unassembled WGS sequence"/>
</dbReference>
<feature type="domain" description="Protein YjdM C-terminal" evidence="2">
    <location>
        <begin position="47"/>
        <end position="115"/>
    </location>
</feature>
<reference evidence="4 5" key="1">
    <citation type="submission" date="2017-02" db="EMBL/GenBank/DDBJ databases">
        <title>Legionella quilivanii strain from human: case report and whole genome sequencing analysis.</title>
        <authorList>
            <person name="Lalancette C."/>
            <person name="Leduc J.-M."/>
            <person name="Levesque S."/>
            <person name="Fournier E."/>
            <person name="Saoud J."/>
            <person name="Faucher S.P."/>
            <person name="Bernard K."/>
            <person name="Martineau C."/>
            <person name="Longtin J."/>
        </authorList>
    </citation>
    <scope>NUCLEOTIDE SEQUENCE [LARGE SCALE GENOMIC DNA]</scope>
    <source>
        <strain evidence="4 5">ID143958</strain>
    </source>
</reference>
<comment type="caution">
    <text evidence="4">The sequence shown here is derived from an EMBL/GenBank/DDBJ whole genome shotgun (WGS) entry which is preliminary data.</text>
</comment>
<gene>
    <name evidence="4" type="ORF">B1207_12730</name>
</gene>
<evidence type="ECO:0000256" key="1">
    <source>
        <dbReference type="ARBA" id="ARBA00009248"/>
    </source>
</evidence>
<dbReference type="Gene3D" id="2.30.30.40">
    <property type="entry name" value="SH3 Domains"/>
    <property type="match status" value="1"/>
</dbReference>
<organism evidence="4 5">
    <name type="scientific">Legionella quinlivanii</name>
    <dbReference type="NCBI Taxonomy" id="45073"/>
    <lineage>
        <taxon>Bacteria</taxon>
        <taxon>Pseudomonadati</taxon>
        <taxon>Pseudomonadota</taxon>
        <taxon>Gammaproteobacteria</taxon>
        <taxon>Legionellales</taxon>
        <taxon>Legionellaceae</taxon>
        <taxon>Legionella</taxon>
    </lineage>
</organism>
<dbReference type="Pfam" id="PF08274">
    <property type="entry name" value="Zn_Ribbon_YjdM"/>
    <property type="match status" value="1"/>
</dbReference>
<comment type="similarity">
    <text evidence="1">Belongs to the YjdM family.</text>
</comment>
<dbReference type="InterPro" id="IPR013987">
    <property type="entry name" value="YjdM_N"/>
</dbReference>
<proteinExistence type="inferred from homology"/>
<dbReference type="RefSeq" id="WP_112220332.1">
    <property type="nucleotide sequence ID" value="NZ_MVJN01000010.1"/>
</dbReference>
<dbReference type="SUPFAM" id="SSF82057">
    <property type="entry name" value="Prokaryotic SH3-related domain"/>
    <property type="match status" value="1"/>
</dbReference>
<dbReference type="Gene3D" id="2.20.25.10">
    <property type="match status" value="1"/>
</dbReference>
<dbReference type="PANTHER" id="PTHR30305:SF3">
    <property type="entry name" value="PROTEIN YJDM"/>
    <property type="match status" value="1"/>
</dbReference>
<evidence type="ECO:0000259" key="2">
    <source>
        <dbReference type="Pfam" id="PF03831"/>
    </source>
</evidence>
<dbReference type="AlphaFoldDB" id="A0A364LGB9"/>
<evidence type="ECO:0000259" key="3">
    <source>
        <dbReference type="Pfam" id="PF08274"/>
    </source>
</evidence>
<sequence length="115" mass="12835">MNQFPPCPECHSEYSYPSGTVFVCSQCSFEWLQHTEEKPKDHDAAMVKDAHGTGLHDGDTISVIKDLKIKGSSQVVKVGTKVRNIRLVPHEDHNIDCKIEGIGPMKLKSEFVKKA</sequence>
<feature type="domain" description="Protein YjdM N-terminal" evidence="3">
    <location>
        <begin position="3"/>
        <end position="31"/>
    </location>
</feature>
<dbReference type="InterPro" id="IPR004624">
    <property type="entry name" value="YjdM"/>
</dbReference>
<dbReference type="PANTHER" id="PTHR30305">
    <property type="entry name" value="PROTEIN YJDM-RELATED"/>
    <property type="match status" value="1"/>
</dbReference>
<dbReference type="SUPFAM" id="SSF57783">
    <property type="entry name" value="Zinc beta-ribbon"/>
    <property type="match status" value="1"/>
</dbReference>
<evidence type="ECO:0000313" key="5">
    <source>
        <dbReference type="Proteomes" id="UP000249458"/>
    </source>
</evidence>
<protein>
    <submittedName>
        <fullName evidence="4">Alkylphosphonate utilization protein</fullName>
    </submittedName>
</protein>
<dbReference type="NCBIfam" id="TIGR00686">
    <property type="entry name" value="phnA"/>
    <property type="match status" value="1"/>
</dbReference>
<accession>A0A364LGB9</accession>
<dbReference type="EMBL" id="MVJN01000010">
    <property type="protein sequence ID" value="RAP35236.1"/>
    <property type="molecule type" value="Genomic_DNA"/>
</dbReference>
<dbReference type="InterPro" id="IPR013988">
    <property type="entry name" value="YjdM_C"/>
</dbReference>
<name>A0A364LGB9_9GAMM</name>
<dbReference type="Pfam" id="PF03831">
    <property type="entry name" value="YjdM"/>
    <property type="match status" value="1"/>
</dbReference>
<evidence type="ECO:0000313" key="4">
    <source>
        <dbReference type="EMBL" id="RAP35236.1"/>
    </source>
</evidence>